<dbReference type="EMBL" id="QGKX02000996">
    <property type="protein sequence ID" value="KAF3553009.1"/>
    <property type="molecule type" value="Genomic_DNA"/>
</dbReference>
<dbReference type="AlphaFoldDB" id="A0A8S9QRL5"/>
<accession>A0A8S9QRL5</accession>
<evidence type="ECO:0000313" key="2">
    <source>
        <dbReference type="Proteomes" id="UP000712600"/>
    </source>
</evidence>
<protein>
    <submittedName>
        <fullName evidence="1">Uncharacterized protein</fullName>
    </submittedName>
</protein>
<dbReference type="Proteomes" id="UP000712600">
    <property type="component" value="Unassembled WGS sequence"/>
</dbReference>
<sequence length="193" mass="22073">MDACSTWLQDQHYFKDQRETSPFSLPDSRSYPKRTVSAVPLTRDDPSTSVVLTALLASGLMWPVKMRIQRQVWELKILRMSIQNMRRVMQTCDPKDLAENKKIGSRADSKINIMCVLDKVFENGRRWVGSVLLLDHIKAISIHITPDVSKQIAKLSKTLGVPYVPVTASDQERIMASVITVMREFIDVRKDKK</sequence>
<gene>
    <name evidence="1" type="ORF">F2Q69_00010334</name>
</gene>
<proteinExistence type="predicted"/>
<name>A0A8S9QRL5_BRACR</name>
<comment type="caution">
    <text evidence="1">The sequence shown here is derived from an EMBL/GenBank/DDBJ whole genome shotgun (WGS) entry which is preliminary data.</text>
</comment>
<organism evidence="1 2">
    <name type="scientific">Brassica cretica</name>
    <name type="common">Mustard</name>
    <dbReference type="NCBI Taxonomy" id="69181"/>
    <lineage>
        <taxon>Eukaryota</taxon>
        <taxon>Viridiplantae</taxon>
        <taxon>Streptophyta</taxon>
        <taxon>Embryophyta</taxon>
        <taxon>Tracheophyta</taxon>
        <taxon>Spermatophyta</taxon>
        <taxon>Magnoliopsida</taxon>
        <taxon>eudicotyledons</taxon>
        <taxon>Gunneridae</taxon>
        <taxon>Pentapetalae</taxon>
        <taxon>rosids</taxon>
        <taxon>malvids</taxon>
        <taxon>Brassicales</taxon>
        <taxon>Brassicaceae</taxon>
        <taxon>Brassiceae</taxon>
        <taxon>Brassica</taxon>
    </lineage>
</organism>
<evidence type="ECO:0000313" key="1">
    <source>
        <dbReference type="EMBL" id="KAF3553009.1"/>
    </source>
</evidence>
<reference evidence="1" key="1">
    <citation type="submission" date="2019-12" db="EMBL/GenBank/DDBJ databases">
        <title>Genome sequencing and annotation of Brassica cretica.</title>
        <authorList>
            <person name="Studholme D.J."/>
            <person name="Sarris P."/>
        </authorList>
    </citation>
    <scope>NUCLEOTIDE SEQUENCE</scope>
    <source>
        <strain evidence="1">PFS-109/04</strain>
        <tissue evidence="1">Leaf</tissue>
    </source>
</reference>